<organism evidence="17 18">
    <name type="scientific">Haemaphysalis longicornis</name>
    <name type="common">Bush tick</name>
    <dbReference type="NCBI Taxonomy" id="44386"/>
    <lineage>
        <taxon>Eukaryota</taxon>
        <taxon>Metazoa</taxon>
        <taxon>Ecdysozoa</taxon>
        <taxon>Arthropoda</taxon>
        <taxon>Chelicerata</taxon>
        <taxon>Arachnida</taxon>
        <taxon>Acari</taxon>
        <taxon>Parasitiformes</taxon>
        <taxon>Ixodida</taxon>
        <taxon>Ixodoidea</taxon>
        <taxon>Ixodidae</taxon>
        <taxon>Haemaphysalinae</taxon>
        <taxon>Haemaphysalis</taxon>
    </lineage>
</organism>
<keyword evidence="18" id="KW-1185">Reference proteome</keyword>
<evidence type="ECO:0000256" key="15">
    <source>
        <dbReference type="SAM" id="Phobius"/>
    </source>
</evidence>
<keyword evidence="9" id="KW-0460">Magnesium</keyword>
<feature type="transmembrane region" description="Helical" evidence="15">
    <location>
        <begin position="249"/>
        <end position="270"/>
    </location>
</feature>
<evidence type="ECO:0000256" key="14">
    <source>
        <dbReference type="SAM" id="MobiDB-lite"/>
    </source>
</evidence>
<comment type="pathway">
    <text evidence="2">Lipid metabolism; sphingolipid metabolism.</text>
</comment>
<sequence length="359" mass="39967">MGIYRRPGYDGEGDEEQGNDNEENKEEEDYEPLLDGVIGSGVCILSKGPIVDSGMLKYNLNGYAHKIFHGDWFGGKVVGLCKVNYRGLNINLYVTHLHAEYNRHCDVYLSHRICQAFELSQYVKHTSENCDLALLGGDFNTEPLDPPYNIILYNTGLVDSFVDQEAMGRDSLCVGATCGHPDNTYTSSYEKSTCPTGKRIDYIMYKVGRGTPTWAASSSADCTLGLVDALSRGQDQLRQSLEGLHLDRVFYMVAACFMACILAATVPLHLPQVYHWILVLCRTLAAMLLGFCMIMAFFWIAMEKSSLIEARKAMRVIWKAHTNTELGTAPTSYGVSPVQVPLHSPLRSPLLELKGEQRV</sequence>
<keyword evidence="13 15" id="KW-0472">Membrane</keyword>
<dbReference type="SUPFAM" id="SSF56219">
    <property type="entry name" value="DNase I-like"/>
    <property type="match status" value="1"/>
</dbReference>
<evidence type="ECO:0000256" key="1">
    <source>
        <dbReference type="ARBA" id="ARBA00004141"/>
    </source>
</evidence>
<dbReference type="OMA" id="WIAMEKS"/>
<keyword evidence="11 15" id="KW-1133">Transmembrane helix</keyword>
<evidence type="ECO:0000256" key="12">
    <source>
        <dbReference type="ARBA" id="ARBA00023098"/>
    </source>
</evidence>
<dbReference type="InterPro" id="IPR036691">
    <property type="entry name" value="Endo/exonu/phosph_ase_sf"/>
</dbReference>
<evidence type="ECO:0000256" key="9">
    <source>
        <dbReference type="ARBA" id="ARBA00022842"/>
    </source>
</evidence>
<dbReference type="OrthoDB" id="387657at2759"/>
<dbReference type="PANTHER" id="PTHR16320:SF24">
    <property type="entry name" value="PHOSPHODIESTERASE, PUTATIVE-RELATED"/>
    <property type="match status" value="1"/>
</dbReference>
<evidence type="ECO:0000256" key="6">
    <source>
        <dbReference type="ARBA" id="ARBA00022692"/>
    </source>
</evidence>
<keyword evidence="12" id="KW-0443">Lipid metabolism</keyword>
<evidence type="ECO:0000256" key="10">
    <source>
        <dbReference type="ARBA" id="ARBA00022919"/>
    </source>
</evidence>
<dbReference type="PANTHER" id="PTHR16320">
    <property type="entry name" value="SPHINGOMYELINASE FAMILY MEMBER"/>
    <property type="match status" value="1"/>
</dbReference>
<dbReference type="EMBL" id="JABSTR010001094">
    <property type="protein sequence ID" value="KAH9383420.1"/>
    <property type="molecule type" value="Genomic_DNA"/>
</dbReference>
<keyword evidence="8" id="KW-0378">Hydrolase</keyword>
<evidence type="ECO:0000256" key="5">
    <source>
        <dbReference type="ARBA" id="ARBA00012369"/>
    </source>
</evidence>
<feature type="transmembrane region" description="Helical" evidence="15">
    <location>
        <begin position="276"/>
        <end position="302"/>
    </location>
</feature>
<dbReference type="GO" id="GO:0004767">
    <property type="term" value="F:sphingomyelin phosphodiesterase activity"/>
    <property type="evidence" value="ECO:0007669"/>
    <property type="project" value="UniProtKB-EC"/>
</dbReference>
<evidence type="ECO:0000256" key="13">
    <source>
        <dbReference type="ARBA" id="ARBA00023136"/>
    </source>
</evidence>
<dbReference type="InterPro" id="IPR038772">
    <property type="entry name" value="Sph/SMPD2-like"/>
</dbReference>
<evidence type="ECO:0000256" key="11">
    <source>
        <dbReference type="ARBA" id="ARBA00022989"/>
    </source>
</evidence>
<comment type="similarity">
    <text evidence="4">Belongs to the neutral sphingomyelinase family.</text>
</comment>
<protein>
    <recommendedName>
        <fullName evidence="5">sphingomyelin phosphodiesterase</fullName>
        <ecNumber evidence="5">3.1.4.12</ecNumber>
    </recommendedName>
</protein>
<accession>A0A9J6H846</accession>
<dbReference type="EC" id="3.1.4.12" evidence="5"/>
<dbReference type="GO" id="GO:0046872">
    <property type="term" value="F:metal ion binding"/>
    <property type="evidence" value="ECO:0007669"/>
    <property type="project" value="UniProtKB-KW"/>
</dbReference>
<dbReference type="GO" id="GO:0006665">
    <property type="term" value="P:sphingolipid metabolic process"/>
    <property type="evidence" value="ECO:0007669"/>
    <property type="project" value="UniProtKB-KW"/>
</dbReference>
<evidence type="ECO:0000259" key="16">
    <source>
        <dbReference type="Pfam" id="PF03372"/>
    </source>
</evidence>
<dbReference type="Proteomes" id="UP000821853">
    <property type="component" value="Unassembled WGS sequence"/>
</dbReference>
<evidence type="ECO:0000256" key="4">
    <source>
        <dbReference type="ARBA" id="ARBA00006335"/>
    </source>
</evidence>
<evidence type="ECO:0000313" key="17">
    <source>
        <dbReference type="EMBL" id="KAH9383420.1"/>
    </source>
</evidence>
<proteinExistence type="inferred from homology"/>
<feature type="compositionally biased region" description="Acidic residues" evidence="14">
    <location>
        <begin position="11"/>
        <end position="29"/>
    </location>
</feature>
<dbReference type="Pfam" id="PF03372">
    <property type="entry name" value="Exo_endo_phos"/>
    <property type="match status" value="1"/>
</dbReference>
<feature type="region of interest" description="Disordered" evidence="14">
    <location>
        <begin position="1"/>
        <end position="29"/>
    </location>
</feature>
<comment type="subcellular location">
    <subcellularLocation>
        <location evidence="1">Membrane</location>
        <topology evidence="1">Multi-pass membrane protein</topology>
    </subcellularLocation>
</comment>
<reference evidence="17 18" key="1">
    <citation type="journal article" date="2020" name="Cell">
        <title>Large-Scale Comparative Analyses of Tick Genomes Elucidate Their Genetic Diversity and Vector Capacities.</title>
        <authorList>
            <consortium name="Tick Genome and Microbiome Consortium (TIGMIC)"/>
            <person name="Jia N."/>
            <person name="Wang J."/>
            <person name="Shi W."/>
            <person name="Du L."/>
            <person name="Sun Y."/>
            <person name="Zhan W."/>
            <person name="Jiang J.F."/>
            <person name="Wang Q."/>
            <person name="Zhang B."/>
            <person name="Ji P."/>
            <person name="Bell-Sakyi L."/>
            <person name="Cui X.M."/>
            <person name="Yuan T.T."/>
            <person name="Jiang B.G."/>
            <person name="Yang W.F."/>
            <person name="Lam T.T."/>
            <person name="Chang Q.C."/>
            <person name="Ding S.J."/>
            <person name="Wang X.J."/>
            <person name="Zhu J.G."/>
            <person name="Ruan X.D."/>
            <person name="Zhao L."/>
            <person name="Wei J.T."/>
            <person name="Ye R.Z."/>
            <person name="Que T.C."/>
            <person name="Du C.H."/>
            <person name="Zhou Y.H."/>
            <person name="Cheng J.X."/>
            <person name="Dai P.F."/>
            <person name="Guo W.B."/>
            <person name="Han X.H."/>
            <person name="Huang E.J."/>
            <person name="Li L.F."/>
            <person name="Wei W."/>
            <person name="Gao Y.C."/>
            <person name="Liu J.Z."/>
            <person name="Shao H.Z."/>
            <person name="Wang X."/>
            <person name="Wang C.C."/>
            <person name="Yang T.C."/>
            <person name="Huo Q.B."/>
            <person name="Li W."/>
            <person name="Chen H.Y."/>
            <person name="Chen S.E."/>
            <person name="Zhou L.G."/>
            <person name="Ni X.B."/>
            <person name="Tian J.H."/>
            <person name="Sheng Y."/>
            <person name="Liu T."/>
            <person name="Pan Y.S."/>
            <person name="Xia L.Y."/>
            <person name="Li J."/>
            <person name="Zhao F."/>
            <person name="Cao W.C."/>
        </authorList>
    </citation>
    <scope>NUCLEOTIDE SEQUENCE [LARGE SCALE GENOMIC DNA]</scope>
    <source>
        <strain evidence="17">HaeL-2018</strain>
    </source>
</reference>
<keyword evidence="10" id="KW-0746">Sphingolipid metabolism</keyword>
<keyword evidence="6 15" id="KW-0812">Transmembrane</keyword>
<evidence type="ECO:0000256" key="2">
    <source>
        <dbReference type="ARBA" id="ARBA00004760"/>
    </source>
</evidence>
<name>A0A9J6H846_HAELO</name>
<dbReference type="VEuPathDB" id="VectorBase:HLOH_047505"/>
<comment type="caution">
    <text evidence="17">The sequence shown here is derived from an EMBL/GenBank/DDBJ whole genome shotgun (WGS) entry which is preliminary data.</text>
</comment>
<evidence type="ECO:0000256" key="8">
    <source>
        <dbReference type="ARBA" id="ARBA00022801"/>
    </source>
</evidence>
<evidence type="ECO:0000256" key="3">
    <source>
        <dbReference type="ARBA" id="ARBA00004991"/>
    </source>
</evidence>
<dbReference type="GO" id="GO:0016020">
    <property type="term" value="C:membrane"/>
    <property type="evidence" value="ECO:0007669"/>
    <property type="project" value="UniProtKB-SubCell"/>
</dbReference>
<dbReference type="Gene3D" id="3.60.10.10">
    <property type="entry name" value="Endonuclease/exonuclease/phosphatase"/>
    <property type="match status" value="1"/>
</dbReference>
<dbReference type="AlphaFoldDB" id="A0A9J6H846"/>
<feature type="domain" description="Endonuclease/exonuclease/phosphatase" evidence="16">
    <location>
        <begin position="35"/>
        <end position="206"/>
    </location>
</feature>
<keyword evidence="7" id="KW-0479">Metal-binding</keyword>
<comment type="pathway">
    <text evidence="3">Sphingolipid metabolism.</text>
</comment>
<dbReference type="InterPro" id="IPR005135">
    <property type="entry name" value="Endo/exonuclease/phosphatase"/>
</dbReference>
<evidence type="ECO:0000313" key="18">
    <source>
        <dbReference type="Proteomes" id="UP000821853"/>
    </source>
</evidence>
<evidence type="ECO:0000256" key="7">
    <source>
        <dbReference type="ARBA" id="ARBA00022723"/>
    </source>
</evidence>
<gene>
    <name evidence="17" type="ORF">HPB48_024771</name>
</gene>